<organism evidence="1 2">
    <name type="scientific">Meganyctiphanes norvegica</name>
    <name type="common">Northern krill</name>
    <name type="synonym">Thysanopoda norvegica</name>
    <dbReference type="NCBI Taxonomy" id="48144"/>
    <lineage>
        <taxon>Eukaryota</taxon>
        <taxon>Metazoa</taxon>
        <taxon>Ecdysozoa</taxon>
        <taxon>Arthropoda</taxon>
        <taxon>Crustacea</taxon>
        <taxon>Multicrustacea</taxon>
        <taxon>Malacostraca</taxon>
        <taxon>Eumalacostraca</taxon>
        <taxon>Eucarida</taxon>
        <taxon>Euphausiacea</taxon>
        <taxon>Euphausiidae</taxon>
        <taxon>Meganyctiphanes</taxon>
    </lineage>
</organism>
<dbReference type="GO" id="GO:0001517">
    <property type="term" value="F:N-acetylglucosamine 6-O-sulfotransferase activity"/>
    <property type="evidence" value="ECO:0007669"/>
    <property type="project" value="TreeGrafter"/>
</dbReference>
<dbReference type="EMBL" id="CAXKWB010049346">
    <property type="protein sequence ID" value="CAL4168426.1"/>
    <property type="molecule type" value="Genomic_DNA"/>
</dbReference>
<dbReference type="AlphaFoldDB" id="A0AAV2SB41"/>
<dbReference type="Proteomes" id="UP001497623">
    <property type="component" value="Unassembled WGS sequence"/>
</dbReference>
<comment type="caution">
    <text evidence="1">The sequence shown here is derived from an EMBL/GenBank/DDBJ whole genome shotgun (WGS) entry which is preliminary data.</text>
</comment>
<dbReference type="PANTHER" id="PTHR10704:SF44">
    <property type="entry name" value="LD35051P-RELATED"/>
    <property type="match status" value="1"/>
</dbReference>
<name>A0AAV2SB41_MEGNR</name>
<evidence type="ECO:0000313" key="2">
    <source>
        <dbReference type="Proteomes" id="UP001497623"/>
    </source>
</evidence>
<sequence>MHTSFNFRDIYNMHIAKLERCGFIQEFGQEGLGFIFSKLSSVSRKNCPSQNFPLYSPRLTKLPITIALWYNLESCNVFLPMGQQKIKKLSYTIYEPMLPLKVRIFRKDNNETRRAVGYLNSILRCDMITYQDISVPLSKNGPFLRHSTYMRNKCKERGIDCSKPSVFSSICKSSNFHIVKLLRLGLVWAKSVLSDPNLDTKIVYLARDPRATIRSRKSLGWCNKSAKDCSDPATVCQHMLQDLRDARELRKAFPNKV</sequence>
<evidence type="ECO:0008006" key="3">
    <source>
        <dbReference type="Google" id="ProtNLM"/>
    </source>
</evidence>
<protein>
    <recommendedName>
        <fullName evidence="3">Sulfotransferase</fullName>
    </recommendedName>
</protein>
<dbReference type="PANTHER" id="PTHR10704">
    <property type="entry name" value="CARBOHYDRATE SULFOTRANSFERASE"/>
    <property type="match status" value="1"/>
</dbReference>
<keyword evidence="2" id="KW-1185">Reference proteome</keyword>
<dbReference type="Gene3D" id="3.40.50.300">
    <property type="entry name" value="P-loop containing nucleotide triphosphate hydrolases"/>
    <property type="match status" value="1"/>
</dbReference>
<accession>A0AAV2SB41</accession>
<dbReference type="InterPro" id="IPR051135">
    <property type="entry name" value="Gal/GlcNAc/GalNAc_ST"/>
</dbReference>
<dbReference type="GO" id="GO:0006790">
    <property type="term" value="P:sulfur compound metabolic process"/>
    <property type="evidence" value="ECO:0007669"/>
    <property type="project" value="TreeGrafter"/>
</dbReference>
<dbReference type="SUPFAM" id="SSF52540">
    <property type="entry name" value="P-loop containing nucleoside triphosphate hydrolases"/>
    <property type="match status" value="1"/>
</dbReference>
<dbReference type="InterPro" id="IPR027417">
    <property type="entry name" value="P-loop_NTPase"/>
</dbReference>
<dbReference type="GO" id="GO:0006044">
    <property type="term" value="P:N-acetylglucosamine metabolic process"/>
    <property type="evidence" value="ECO:0007669"/>
    <property type="project" value="TreeGrafter"/>
</dbReference>
<proteinExistence type="predicted"/>
<reference evidence="1 2" key="1">
    <citation type="submission" date="2024-05" db="EMBL/GenBank/DDBJ databases">
        <authorList>
            <person name="Wallberg A."/>
        </authorList>
    </citation>
    <scope>NUCLEOTIDE SEQUENCE [LARGE SCALE GENOMIC DNA]</scope>
</reference>
<evidence type="ECO:0000313" key="1">
    <source>
        <dbReference type="EMBL" id="CAL4168426.1"/>
    </source>
</evidence>
<gene>
    <name evidence="1" type="ORF">MNOR_LOCUS33694</name>
</gene>